<evidence type="ECO:0000313" key="4">
    <source>
        <dbReference type="Proteomes" id="UP000553209"/>
    </source>
</evidence>
<reference evidence="3 4" key="1">
    <citation type="submission" date="2020-04" db="EMBL/GenBank/DDBJ databases">
        <title>MicrobeNet Type strains.</title>
        <authorList>
            <person name="Nicholson A.C."/>
        </authorList>
    </citation>
    <scope>NUCLEOTIDE SEQUENCE [LARGE SCALE GENOMIC DNA]</scope>
    <source>
        <strain evidence="3 4">ATCC 23612</strain>
    </source>
</reference>
<evidence type="ECO:0000313" key="3">
    <source>
        <dbReference type="EMBL" id="NKY96567.1"/>
    </source>
</evidence>
<dbReference type="InterPro" id="IPR046675">
    <property type="entry name" value="DUF6545"/>
</dbReference>
<protein>
    <recommendedName>
        <fullName evidence="2">DUF6545 domain-containing protein</fullName>
    </recommendedName>
</protein>
<evidence type="ECO:0000259" key="2">
    <source>
        <dbReference type="Pfam" id="PF20182"/>
    </source>
</evidence>
<proteinExistence type="predicted"/>
<dbReference type="AlphaFoldDB" id="A0A7X6M8H3"/>
<keyword evidence="1" id="KW-1133">Transmembrane helix</keyword>
<sequence length="406" mass="43678">MNELLTLAVIPVVIIAIIHKSVQFHNNPANPRLFAVRIYMYIAIGVGFTLGLSPAYTFLGDITGVPNIAQLCKHIIGITSIQCVQFFLHALNDPQKSTARAKKRAAFTIPIIGVMIAAFFAAPKETPEPEHFLAVYATAPGMGLYMVCYLLLFTIALIDLVQISLRYRKQARRPLVRAGATFLTTGFALAFLYVLTKANTTAVLLNLIDPVLPTNDTLSHALLVAAVVSVILGGTIPAALTLARWPRRLRILRALYPLWLDVYRATPGVVLNPPRTPSRPPTPSPASTRELLLRRIVEIRDGARETRPYLDPSVVRTAKEAARASGLSGDELAATVEAARLAASLHAARDTDAVPASVSTIEPLANLGGADLDTDAATLLPVALAYATSPIVASIIHEYAGRATYA</sequence>
<dbReference type="EMBL" id="JAAXPG010000002">
    <property type="protein sequence ID" value="NKY96567.1"/>
    <property type="molecule type" value="Genomic_DNA"/>
</dbReference>
<dbReference type="NCBIfam" id="NF042915">
    <property type="entry name" value="MAB_1171c_fam"/>
    <property type="match status" value="1"/>
</dbReference>
<keyword evidence="4" id="KW-1185">Reference proteome</keyword>
<dbReference type="RefSeq" id="WP_061079992.1">
    <property type="nucleotide sequence ID" value="NZ_JAAXPG010000002.1"/>
</dbReference>
<organism evidence="3 4">
    <name type="scientific">Nocardiopsis alborubida</name>
    <dbReference type="NCBI Taxonomy" id="146802"/>
    <lineage>
        <taxon>Bacteria</taxon>
        <taxon>Bacillati</taxon>
        <taxon>Actinomycetota</taxon>
        <taxon>Actinomycetes</taxon>
        <taxon>Streptosporangiales</taxon>
        <taxon>Nocardiopsidaceae</taxon>
        <taxon>Nocardiopsis</taxon>
    </lineage>
</organism>
<keyword evidence="1" id="KW-0812">Transmembrane</keyword>
<feature type="transmembrane region" description="Helical" evidence="1">
    <location>
        <begin position="36"/>
        <end position="59"/>
    </location>
</feature>
<evidence type="ECO:0000256" key="1">
    <source>
        <dbReference type="SAM" id="Phobius"/>
    </source>
</evidence>
<feature type="transmembrane region" description="Helical" evidence="1">
    <location>
        <begin position="105"/>
        <end position="122"/>
    </location>
</feature>
<name>A0A7X6M8H3_9ACTN</name>
<comment type="caution">
    <text evidence="3">The sequence shown here is derived from an EMBL/GenBank/DDBJ whole genome shotgun (WGS) entry which is preliminary data.</text>
</comment>
<keyword evidence="1" id="KW-0472">Membrane</keyword>
<gene>
    <name evidence="3" type="ORF">HGB44_02605</name>
</gene>
<dbReference type="Pfam" id="PF20182">
    <property type="entry name" value="DUF6545"/>
    <property type="match status" value="1"/>
</dbReference>
<feature type="domain" description="DUF6545" evidence="2">
    <location>
        <begin position="244"/>
        <end position="387"/>
    </location>
</feature>
<feature type="transmembrane region" description="Helical" evidence="1">
    <location>
        <begin position="221"/>
        <end position="243"/>
    </location>
</feature>
<feature type="transmembrane region" description="Helical" evidence="1">
    <location>
        <begin position="175"/>
        <end position="195"/>
    </location>
</feature>
<dbReference type="Proteomes" id="UP000553209">
    <property type="component" value="Unassembled WGS sequence"/>
</dbReference>
<dbReference type="InterPro" id="IPR050039">
    <property type="entry name" value="MAB_1171c-like"/>
</dbReference>
<accession>A0A7X6M8H3</accession>
<feature type="transmembrane region" description="Helical" evidence="1">
    <location>
        <begin position="142"/>
        <end position="163"/>
    </location>
</feature>